<keyword evidence="5" id="KW-1185">Reference proteome</keyword>
<protein>
    <recommendedName>
        <fullName evidence="2">Biotin transporter</fullName>
    </recommendedName>
</protein>
<dbReference type="GO" id="GO:0005886">
    <property type="term" value="C:plasma membrane"/>
    <property type="evidence" value="ECO:0007669"/>
    <property type="project" value="UniProtKB-SubCell"/>
</dbReference>
<keyword evidence="2 3" id="KW-0472">Membrane</keyword>
<organism evidence="4 5">
    <name type="scientific">Granulicella arctica</name>
    <dbReference type="NCBI Taxonomy" id="940613"/>
    <lineage>
        <taxon>Bacteria</taxon>
        <taxon>Pseudomonadati</taxon>
        <taxon>Acidobacteriota</taxon>
        <taxon>Terriglobia</taxon>
        <taxon>Terriglobales</taxon>
        <taxon>Acidobacteriaceae</taxon>
        <taxon>Granulicella</taxon>
    </lineage>
</organism>
<evidence type="ECO:0000256" key="1">
    <source>
        <dbReference type="ARBA" id="ARBA00010692"/>
    </source>
</evidence>
<accession>A0A7Y9PHI7</accession>
<keyword evidence="3" id="KW-1133">Transmembrane helix</keyword>
<dbReference type="Gene3D" id="1.10.1760.20">
    <property type="match status" value="1"/>
</dbReference>
<feature type="transmembrane region" description="Helical" evidence="3">
    <location>
        <begin position="58"/>
        <end position="81"/>
    </location>
</feature>
<keyword evidence="3" id="KW-0812">Transmembrane</keyword>
<evidence type="ECO:0000313" key="4">
    <source>
        <dbReference type="EMBL" id="NYF79860.1"/>
    </source>
</evidence>
<dbReference type="Proteomes" id="UP000589520">
    <property type="component" value="Unassembled WGS sequence"/>
</dbReference>
<proteinExistence type="inferred from homology"/>
<dbReference type="InterPro" id="IPR003784">
    <property type="entry name" value="BioY"/>
</dbReference>
<name>A0A7Y9PHI7_9BACT</name>
<feature type="transmembrane region" description="Helical" evidence="3">
    <location>
        <begin position="133"/>
        <end position="155"/>
    </location>
</feature>
<evidence type="ECO:0000256" key="3">
    <source>
        <dbReference type="SAM" id="Phobius"/>
    </source>
</evidence>
<dbReference type="AlphaFoldDB" id="A0A7Y9PHI7"/>
<evidence type="ECO:0000256" key="2">
    <source>
        <dbReference type="PIRNR" id="PIRNR016661"/>
    </source>
</evidence>
<keyword evidence="2" id="KW-0813">Transport</keyword>
<dbReference type="PIRSF" id="PIRSF016661">
    <property type="entry name" value="BioY"/>
    <property type="match status" value="1"/>
</dbReference>
<dbReference type="PANTHER" id="PTHR34295:SF1">
    <property type="entry name" value="BIOTIN TRANSPORTER BIOY"/>
    <property type="match status" value="1"/>
</dbReference>
<keyword evidence="2" id="KW-1003">Cell membrane</keyword>
<comment type="subcellular location">
    <subcellularLocation>
        <location evidence="2">Cell membrane</location>
        <topology evidence="2">Multi-pass membrane protein</topology>
    </subcellularLocation>
</comment>
<reference evidence="4 5" key="1">
    <citation type="submission" date="2020-07" db="EMBL/GenBank/DDBJ databases">
        <title>Genomic Encyclopedia of Type Strains, Phase IV (KMG-V): Genome sequencing to study the core and pangenomes of soil and plant-associated prokaryotes.</title>
        <authorList>
            <person name="Whitman W."/>
        </authorList>
    </citation>
    <scope>NUCLEOTIDE SEQUENCE [LARGE SCALE GENOMIC DNA]</scope>
    <source>
        <strain evidence="4 5">X4EP2</strain>
    </source>
</reference>
<dbReference type="Pfam" id="PF02632">
    <property type="entry name" value="BioY"/>
    <property type="match status" value="1"/>
</dbReference>
<dbReference type="EMBL" id="JACCCW010000002">
    <property type="protein sequence ID" value="NYF79860.1"/>
    <property type="molecule type" value="Genomic_DNA"/>
</dbReference>
<sequence length="198" mass="20331">MPSPVRHHLDSFTSSGSLSSSLTDKAILAVAATGLMAVSAHISLPLPFSPIPFTLQSFAVLLIGMTLGPATAFAAMVLYLAEGAMGLPVFSPTGPGGVAQLLGPTAGYLFSYPLAVAAAGWGVRMLRAIPSLFIRGLAASAGASFVIFALGASWLASVLHLHAVAAWHLAIAPFLPGEIVKIAAAATLFSTLHRWQQS</sequence>
<comment type="caution">
    <text evidence="4">The sequence shown here is derived from an EMBL/GenBank/DDBJ whole genome shotgun (WGS) entry which is preliminary data.</text>
</comment>
<gene>
    <name evidence="4" type="ORF">HDF17_002180</name>
</gene>
<dbReference type="PANTHER" id="PTHR34295">
    <property type="entry name" value="BIOTIN TRANSPORTER BIOY"/>
    <property type="match status" value="1"/>
</dbReference>
<evidence type="ECO:0000313" key="5">
    <source>
        <dbReference type="Proteomes" id="UP000589520"/>
    </source>
</evidence>
<comment type="similarity">
    <text evidence="1 2">Belongs to the BioY family.</text>
</comment>
<dbReference type="RefSeq" id="WP_179490800.1">
    <property type="nucleotide sequence ID" value="NZ_JACCCW010000002.1"/>
</dbReference>
<feature type="transmembrane region" description="Helical" evidence="3">
    <location>
        <begin position="101"/>
        <end position="121"/>
    </location>
</feature>
<feature type="transmembrane region" description="Helical" evidence="3">
    <location>
        <begin position="26"/>
        <end position="46"/>
    </location>
</feature>
<dbReference type="GO" id="GO:0015225">
    <property type="term" value="F:biotin transmembrane transporter activity"/>
    <property type="evidence" value="ECO:0007669"/>
    <property type="project" value="UniProtKB-UniRule"/>
</dbReference>
<feature type="transmembrane region" description="Helical" evidence="3">
    <location>
        <begin position="167"/>
        <end position="189"/>
    </location>
</feature>